<accession>A0A9Q7AAR0</accession>
<dbReference type="InterPro" id="IPR005846">
    <property type="entry name" value="A-D-PHexomutase_a/b/a-III"/>
</dbReference>
<keyword evidence="3 8" id="KW-0479">Metal-binding</keyword>
<dbReference type="EMBL" id="CP072943">
    <property type="protein sequence ID" value="QTX31289.1"/>
    <property type="molecule type" value="Genomic_DNA"/>
</dbReference>
<dbReference type="GO" id="GO:0005829">
    <property type="term" value="C:cytosol"/>
    <property type="evidence" value="ECO:0007669"/>
    <property type="project" value="TreeGrafter"/>
</dbReference>
<dbReference type="Gene3D" id="3.30.310.50">
    <property type="entry name" value="Alpha-D-phosphohexomutase, C-terminal domain"/>
    <property type="match status" value="1"/>
</dbReference>
<feature type="domain" description="Alpha-D-phosphohexomutase C-terminal" evidence="9">
    <location>
        <begin position="378"/>
        <end position="441"/>
    </location>
</feature>
<evidence type="ECO:0000313" key="13">
    <source>
        <dbReference type="EMBL" id="QTX31289.1"/>
    </source>
</evidence>
<dbReference type="InterPro" id="IPR050060">
    <property type="entry name" value="Phosphoglucosamine_mutase"/>
</dbReference>
<feature type="domain" description="Alpha-D-phosphohexomutase alpha/beta/alpha" evidence="12">
    <location>
        <begin position="261"/>
        <end position="370"/>
    </location>
</feature>
<evidence type="ECO:0000256" key="1">
    <source>
        <dbReference type="ARBA" id="ARBA00010231"/>
    </source>
</evidence>
<dbReference type="AlphaFoldDB" id="A0A9Q7AAR0"/>
<dbReference type="Proteomes" id="UP000671879">
    <property type="component" value="Chromosome"/>
</dbReference>
<dbReference type="GO" id="GO:0004615">
    <property type="term" value="F:phosphomannomutase activity"/>
    <property type="evidence" value="ECO:0007669"/>
    <property type="project" value="TreeGrafter"/>
</dbReference>
<dbReference type="InterPro" id="IPR005843">
    <property type="entry name" value="A-D-PHexomutase_C"/>
</dbReference>
<gene>
    <name evidence="8 13" type="primary">glmM</name>
    <name evidence="13" type="ORF">KAR29_07765</name>
</gene>
<dbReference type="FunFam" id="3.40.120.10:FF:000001">
    <property type="entry name" value="Phosphoglucosamine mutase"/>
    <property type="match status" value="1"/>
</dbReference>
<feature type="binding site" evidence="8">
    <location>
        <position position="244"/>
    </location>
    <ligand>
        <name>Mg(2+)</name>
        <dbReference type="ChEBI" id="CHEBI:18420"/>
    </ligand>
</feature>
<dbReference type="InterPro" id="IPR006352">
    <property type="entry name" value="GlmM_bact"/>
</dbReference>
<dbReference type="FunFam" id="3.40.120.10:FF:000002">
    <property type="entry name" value="Phosphoglucosamine mutase"/>
    <property type="match status" value="1"/>
</dbReference>
<dbReference type="SUPFAM" id="SSF53738">
    <property type="entry name" value="Phosphoglucomutase, first 3 domains"/>
    <property type="match status" value="3"/>
</dbReference>
<feature type="binding site" evidence="8">
    <location>
        <position position="248"/>
    </location>
    <ligand>
        <name>Mg(2+)</name>
        <dbReference type="ChEBI" id="CHEBI:18420"/>
    </ligand>
</feature>
<dbReference type="InterPro" id="IPR036900">
    <property type="entry name" value="A-D-PHexomutase_C_sf"/>
</dbReference>
<comment type="cofactor">
    <cofactor evidence="8">
        <name>Mg(2+)</name>
        <dbReference type="ChEBI" id="CHEBI:18420"/>
    </cofactor>
    <text evidence="8">Binds 1 Mg(2+) ion per subunit.</text>
</comment>
<evidence type="ECO:0000259" key="9">
    <source>
        <dbReference type="Pfam" id="PF00408"/>
    </source>
</evidence>
<dbReference type="EC" id="5.4.2.10" evidence="6 8"/>
<dbReference type="Pfam" id="PF02880">
    <property type="entry name" value="PGM_PMM_III"/>
    <property type="match status" value="1"/>
</dbReference>
<dbReference type="PANTHER" id="PTHR42946">
    <property type="entry name" value="PHOSPHOHEXOSE MUTASE"/>
    <property type="match status" value="1"/>
</dbReference>
<evidence type="ECO:0000256" key="3">
    <source>
        <dbReference type="ARBA" id="ARBA00022723"/>
    </source>
</evidence>
<organism evidence="13 14">
    <name type="scientific">Aminithiophilus ramosus</name>
    <dbReference type="NCBI Taxonomy" id="3029084"/>
    <lineage>
        <taxon>Bacteria</taxon>
        <taxon>Thermotogati</taxon>
        <taxon>Synergistota</taxon>
        <taxon>Synergistia</taxon>
        <taxon>Synergistales</taxon>
        <taxon>Aminithiophilaceae</taxon>
        <taxon>Aminithiophilus</taxon>
    </lineage>
</organism>
<feature type="binding site" description="via phosphate group" evidence="8">
    <location>
        <position position="106"/>
    </location>
    <ligand>
        <name>Mg(2+)</name>
        <dbReference type="ChEBI" id="CHEBI:18420"/>
    </ligand>
</feature>
<evidence type="ECO:0000256" key="7">
    <source>
        <dbReference type="ARBA" id="ARBA00068193"/>
    </source>
</evidence>
<evidence type="ECO:0000259" key="10">
    <source>
        <dbReference type="Pfam" id="PF02878"/>
    </source>
</evidence>
<feature type="domain" description="Alpha-D-phosphohexomutase alpha/beta/alpha" evidence="10">
    <location>
        <begin position="8"/>
        <end position="137"/>
    </location>
</feature>
<comment type="similarity">
    <text evidence="1 8">Belongs to the phosphohexose mutase family.</text>
</comment>
<reference evidence="14" key="1">
    <citation type="submission" date="2021-04" db="EMBL/GenBank/DDBJ databases">
        <title>A novel Synergistetes isolate from a pyrite-forming mixed culture.</title>
        <authorList>
            <person name="Bunk B."/>
            <person name="Sproer C."/>
            <person name="Spring S."/>
            <person name="Pester M."/>
        </authorList>
    </citation>
    <scope>NUCLEOTIDE SEQUENCE [LARGE SCALE GENOMIC DNA]</scope>
    <source>
        <strain evidence="14">J.5.4.2-T.3.5.2</strain>
    </source>
</reference>
<feature type="modified residue" description="Phosphoserine" evidence="8">
    <location>
        <position position="106"/>
    </location>
</feature>
<dbReference type="RefSeq" id="WP_274372439.1">
    <property type="nucleotide sequence ID" value="NZ_CP072943.1"/>
</dbReference>
<evidence type="ECO:0000259" key="11">
    <source>
        <dbReference type="Pfam" id="PF02879"/>
    </source>
</evidence>
<dbReference type="GO" id="GO:0008966">
    <property type="term" value="F:phosphoglucosamine mutase activity"/>
    <property type="evidence" value="ECO:0007669"/>
    <property type="project" value="UniProtKB-UniRule"/>
</dbReference>
<dbReference type="InterPro" id="IPR016055">
    <property type="entry name" value="A-D-PHexomutase_a/b/a-I/II/III"/>
</dbReference>
<evidence type="ECO:0000259" key="12">
    <source>
        <dbReference type="Pfam" id="PF02880"/>
    </source>
</evidence>
<dbReference type="SUPFAM" id="SSF55957">
    <property type="entry name" value="Phosphoglucomutase, C-terminal domain"/>
    <property type="match status" value="1"/>
</dbReference>
<dbReference type="Pfam" id="PF02879">
    <property type="entry name" value="PGM_PMM_II"/>
    <property type="match status" value="1"/>
</dbReference>
<dbReference type="PANTHER" id="PTHR42946:SF1">
    <property type="entry name" value="PHOSPHOGLUCOMUTASE (ALPHA-D-GLUCOSE-1,6-BISPHOSPHATE-DEPENDENT)"/>
    <property type="match status" value="1"/>
</dbReference>
<dbReference type="FunFam" id="3.30.310.50:FF:000001">
    <property type="entry name" value="Phosphoglucosamine mutase"/>
    <property type="match status" value="1"/>
</dbReference>
<comment type="catalytic activity">
    <reaction evidence="8">
        <text>alpha-D-glucosamine 1-phosphate = D-glucosamine 6-phosphate</text>
        <dbReference type="Rhea" id="RHEA:23424"/>
        <dbReference type="ChEBI" id="CHEBI:58516"/>
        <dbReference type="ChEBI" id="CHEBI:58725"/>
        <dbReference type="EC" id="5.4.2.10"/>
    </reaction>
</comment>
<dbReference type="GO" id="GO:0009252">
    <property type="term" value="P:peptidoglycan biosynthetic process"/>
    <property type="evidence" value="ECO:0007669"/>
    <property type="project" value="TreeGrafter"/>
</dbReference>
<protein>
    <recommendedName>
        <fullName evidence="7 8">Phosphoglucosamine mutase</fullName>
        <ecNumber evidence="6 8">5.4.2.10</ecNumber>
    </recommendedName>
</protein>
<dbReference type="GO" id="GO:0000287">
    <property type="term" value="F:magnesium ion binding"/>
    <property type="evidence" value="ECO:0007669"/>
    <property type="project" value="UniProtKB-UniRule"/>
</dbReference>
<proteinExistence type="inferred from homology"/>
<dbReference type="CDD" id="cd05802">
    <property type="entry name" value="GlmM"/>
    <property type="match status" value="1"/>
</dbReference>
<dbReference type="GO" id="GO:0005975">
    <property type="term" value="P:carbohydrate metabolic process"/>
    <property type="evidence" value="ECO:0007669"/>
    <property type="project" value="InterPro"/>
</dbReference>
<dbReference type="Pfam" id="PF00408">
    <property type="entry name" value="PGM_PMM_IV"/>
    <property type="match status" value="1"/>
</dbReference>
<dbReference type="HAMAP" id="MF_01554_B">
    <property type="entry name" value="GlmM_B"/>
    <property type="match status" value="1"/>
</dbReference>
<keyword evidence="14" id="KW-1185">Reference proteome</keyword>
<sequence>MSKAVRCLFGTDGVRDVANRGTMTPEMALRLGRAFVFCLTEAGSPRPSVVVGRDTRRSGPMLEAALVAGLTSAGAEVTLVDVLPTPGVSFAVGKIGAAGGAVISASHNPAEYNGIKFLDGQGGKLSDAQELAIEETLGDALLDDWRPTGGSVGSVVRDGAVADAYLDRLAEFSGIVKEAFVVDCAHGAASALVPRLFERLGSSAHLIGASPDGLNINEGVGVMHMESLSTAVRTRRAPFGIAYDGDADRVLFCDGQGRLLDGDIMLWVLARWMARRGDLGRGVVATVMSNMALEERLGEAGIPLVRCPVGDRYVLEAMRENTMGLGGEQSGHVILGPWVGTGDGLLTGLAFLRACRELNEEIDSLVDRFGRYPQLLRNIAVSDKKNVLQSVALREALASAEARLGEWGRIFVRASGTEPLVRVLVEAKDALLMEELVEEVSSAISEWRPSKE</sequence>
<keyword evidence="4 8" id="KW-0460">Magnesium</keyword>
<name>A0A9Q7AAR0_9BACT</name>
<evidence type="ECO:0000256" key="8">
    <source>
        <dbReference type="HAMAP-Rule" id="MF_01554"/>
    </source>
</evidence>
<evidence type="ECO:0000256" key="2">
    <source>
        <dbReference type="ARBA" id="ARBA00022553"/>
    </source>
</evidence>
<feature type="domain" description="Alpha-D-phosphohexomutase alpha/beta/alpha" evidence="11">
    <location>
        <begin position="164"/>
        <end position="257"/>
    </location>
</feature>
<dbReference type="PRINTS" id="PR00509">
    <property type="entry name" value="PGMPMM"/>
</dbReference>
<feature type="binding site" evidence="8">
    <location>
        <position position="246"/>
    </location>
    <ligand>
        <name>Mg(2+)</name>
        <dbReference type="ChEBI" id="CHEBI:18420"/>
    </ligand>
</feature>
<dbReference type="KEGG" id="aram:KAR29_07765"/>
<dbReference type="InterPro" id="IPR005841">
    <property type="entry name" value="Alpha-D-phosphohexomutase_SF"/>
</dbReference>
<evidence type="ECO:0000256" key="6">
    <source>
        <dbReference type="ARBA" id="ARBA00066330"/>
    </source>
</evidence>
<evidence type="ECO:0000313" key="14">
    <source>
        <dbReference type="Proteomes" id="UP000671879"/>
    </source>
</evidence>
<evidence type="ECO:0000256" key="5">
    <source>
        <dbReference type="ARBA" id="ARBA00023235"/>
    </source>
</evidence>
<dbReference type="Pfam" id="PF02878">
    <property type="entry name" value="PGM_PMM_I"/>
    <property type="match status" value="1"/>
</dbReference>
<dbReference type="GO" id="GO:0006048">
    <property type="term" value="P:UDP-N-acetylglucosamine biosynthetic process"/>
    <property type="evidence" value="ECO:0007669"/>
    <property type="project" value="TreeGrafter"/>
</dbReference>
<dbReference type="Gene3D" id="3.40.120.10">
    <property type="entry name" value="Alpha-D-Glucose-1,6-Bisphosphate, subunit A, domain 3"/>
    <property type="match status" value="3"/>
</dbReference>
<keyword evidence="5 8" id="KW-0413">Isomerase</keyword>
<keyword evidence="2 8" id="KW-0597">Phosphoprotein</keyword>
<evidence type="ECO:0000256" key="4">
    <source>
        <dbReference type="ARBA" id="ARBA00022842"/>
    </source>
</evidence>
<feature type="active site" description="Phosphoserine intermediate" evidence="8">
    <location>
        <position position="106"/>
    </location>
</feature>
<dbReference type="InterPro" id="IPR005844">
    <property type="entry name" value="A-D-PHexomutase_a/b/a-I"/>
</dbReference>
<comment type="PTM">
    <text evidence="8">Activated by phosphorylation.</text>
</comment>
<dbReference type="InterPro" id="IPR005845">
    <property type="entry name" value="A-D-PHexomutase_a/b/a-II"/>
</dbReference>
<comment type="function">
    <text evidence="8">Catalyzes the conversion of glucosamine-6-phosphate to glucosamine-1-phosphate.</text>
</comment>
<dbReference type="NCBIfam" id="TIGR01455">
    <property type="entry name" value="glmM"/>
    <property type="match status" value="1"/>
</dbReference>